<dbReference type="InterPro" id="IPR001356">
    <property type="entry name" value="HD"/>
</dbReference>
<evidence type="ECO:0000256" key="2">
    <source>
        <dbReference type="ARBA" id="ARBA00004370"/>
    </source>
</evidence>
<dbReference type="FunFam" id="1.10.10.60:FF:000089">
    <property type="entry name" value="Caudal type homeobox 4"/>
    <property type="match status" value="1"/>
</dbReference>
<keyword evidence="11" id="KW-1133">Transmembrane helix</keyword>
<dbReference type="SMART" id="SM00389">
    <property type="entry name" value="HOX"/>
    <property type="match status" value="1"/>
</dbReference>
<evidence type="ECO:0000256" key="1">
    <source>
        <dbReference type="ARBA" id="ARBA00004123"/>
    </source>
</evidence>
<evidence type="ECO:0000313" key="14">
    <source>
        <dbReference type="Proteomes" id="UP001591681"/>
    </source>
</evidence>
<dbReference type="PANTHER" id="PTHR13005">
    <property type="entry name" value="CYSTEINE-RICH HYDROPHOBIC DOMAIN PROTEIN BRAIN X-LINKED PROTEIN"/>
    <property type="match status" value="1"/>
</dbReference>
<evidence type="ECO:0000256" key="5">
    <source>
        <dbReference type="ARBA" id="ARBA00023136"/>
    </source>
</evidence>
<dbReference type="Pfam" id="PF00046">
    <property type="entry name" value="Homeodomain"/>
    <property type="match status" value="1"/>
</dbReference>
<keyword evidence="4 8" id="KW-0238">DNA-binding</keyword>
<gene>
    <name evidence="13" type="ORF">ACEWY4_026718</name>
</gene>
<dbReference type="GO" id="GO:0006357">
    <property type="term" value="P:regulation of transcription by RNA polymerase II"/>
    <property type="evidence" value="ECO:0007669"/>
    <property type="project" value="UniProtKB-ARBA"/>
</dbReference>
<accession>A0ABD1IRG2</accession>
<feature type="region of interest" description="Disordered" evidence="10">
    <location>
        <begin position="210"/>
        <end position="254"/>
    </location>
</feature>
<evidence type="ECO:0000256" key="10">
    <source>
        <dbReference type="SAM" id="MobiDB-lite"/>
    </source>
</evidence>
<feature type="transmembrane region" description="Helical" evidence="11">
    <location>
        <begin position="366"/>
        <end position="390"/>
    </location>
</feature>
<evidence type="ECO:0000256" key="11">
    <source>
        <dbReference type="SAM" id="Phobius"/>
    </source>
</evidence>
<evidence type="ECO:0000256" key="6">
    <source>
        <dbReference type="ARBA" id="ARBA00023155"/>
    </source>
</evidence>
<dbReference type="PRINTS" id="PR00031">
    <property type="entry name" value="HTHREPRESSR"/>
</dbReference>
<comment type="similarity">
    <text evidence="3">Belongs to the Caudal homeobox family.</text>
</comment>
<dbReference type="InterPro" id="IPR020479">
    <property type="entry name" value="HD_metazoa"/>
</dbReference>
<keyword evidence="7 8" id="KW-0539">Nucleus</keyword>
<keyword evidence="11" id="KW-0812">Transmembrane</keyword>
<feature type="DNA-binding region" description="Homeobox" evidence="8">
    <location>
        <begin position="151"/>
        <end position="210"/>
    </location>
</feature>
<dbReference type="Pfam" id="PF04731">
    <property type="entry name" value="Caudal_act"/>
    <property type="match status" value="1"/>
</dbReference>
<dbReference type="SUPFAM" id="SSF46689">
    <property type="entry name" value="Homeodomain-like"/>
    <property type="match status" value="1"/>
</dbReference>
<dbReference type="InterPro" id="IPR006820">
    <property type="entry name" value="Caudal_activation_dom"/>
</dbReference>
<dbReference type="Gene3D" id="1.10.10.60">
    <property type="entry name" value="Homeodomain-like"/>
    <property type="match status" value="1"/>
</dbReference>
<dbReference type="CDD" id="cd00086">
    <property type="entry name" value="homeodomain"/>
    <property type="match status" value="1"/>
</dbReference>
<dbReference type="InterPro" id="IPR039735">
    <property type="entry name" value="CHIC1/2"/>
</dbReference>
<evidence type="ECO:0000256" key="8">
    <source>
        <dbReference type="PROSITE-ProRule" id="PRU00108"/>
    </source>
</evidence>
<dbReference type="AlphaFoldDB" id="A0ABD1IRG2"/>
<dbReference type="GO" id="GO:0005634">
    <property type="term" value="C:nucleus"/>
    <property type="evidence" value="ECO:0007669"/>
    <property type="project" value="UniProtKB-SubCell"/>
</dbReference>
<keyword evidence="5 11" id="KW-0472">Membrane</keyword>
<dbReference type="PRINTS" id="PR00024">
    <property type="entry name" value="HOMEOBOX"/>
</dbReference>
<feature type="compositionally biased region" description="Low complexity" evidence="10">
    <location>
        <begin position="226"/>
        <end position="244"/>
    </location>
</feature>
<evidence type="ECO:0000259" key="12">
    <source>
        <dbReference type="PROSITE" id="PS50071"/>
    </source>
</evidence>
<protein>
    <recommendedName>
        <fullName evidence="12">Homeobox domain-containing protein</fullName>
    </recommendedName>
</protein>
<feature type="region of interest" description="Disordered" evidence="10">
    <location>
        <begin position="125"/>
        <end position="147"/>
    </location>
</feature>
<keyword evidence="6 8" id="KW-0371">Homeobox</keyword>
<name>A0ABD1IRG2_9TELE</name>
<dbReference type="GO" id="GO:0003677">
    <property type="term" value="F:DNA binding"/>
    <property type="evidence" value="ECO:0007669"/>
    <property type="project" value="UniProtKB-UniRule"/>
</dbReference>
<evidence type="ECO:0000256" key="7">
    <source>
        <dbReference type="ARBA" id="ARBA00023242"/>
    </source>
</evidence>
<dbReference type="PROSITE" id="PS50071">
    <property type="entry name" value="HOMEOBOX_2"/>
    <property type="match status" value="1"/>
</dbReference>
<dbReference type="PANTHER" id="PTHR13005:SF2">
    <property type="entry name" value="CYSTEINE-RICH HYDROPHOBIC DOMAIN-CONTAINING PROTEIN 1"/>
    <property type="match status" value="1"/>
</dbReference>
<dbReference type="InterPro" id="IPR009057">
    <property type="entry name" value="Homeodomain-like_sf"/>
</dbReference>
<comment type="caution">
    <text evidence="13">The sequence shown here is derived from an EMBL/GenBank/DDBJ whole genome shotgun (WGS) entry which is preliminary data.</text>
</comment>
<comment type="subcellular location">
    <subcellularLocation>
        <location evidence="2">Membrane</location>
    </subcellularLocation>
    <subcellularLocation>
        <location evidence="1 8 9">Nucleus</location>
    </subcellularLocation>
</comment>
<sequence length="448" mass="50641">MYVGYLLDKESSMYHQGPVRRSSINLPPQNFVSTPQYSDFTGYHHVPNMDTHAQSTGAWGAPYGAPREDWGAYSLGPPNTISAPMSNSSTGQVSYCSADYNPMHAPGSAVLPPPTENISAAQLSPEREKRNSYQWMSKTVQSSSTGKTRTKEKYRVVYTDHQRLELEKEFHFNRYITIRRKAELAVSLGLSERQVKIWFQNRRAKERKLIKKKMGQSDGSGGSVHSDPGSVSPLPVPGSLSPSDIHGSLYPPTGMNTLPSMRNIQQVTVTHARDVMSVLLPNMADFDTIYELDEEDERIVSEEHLARYCPEPVIMRGAGHITVFGLSNKFDTEFPTVLTGKVAPEEFKTSISRVNACLKKNLPVNVKWLLCGCLCCCCTVGCSLWPVICLNKRTRRSIQKLLEWENNRLYHKLGLHWKLSKRKCESNNMMEYVILIEFLPKYPIFRPD</sequence>
<dbReference type="InterPro" id="IPR019383">
    <property type="entry name" value="Golgin_A_7/ERF4"/>
</dbReference>
<dbReference type="InterPro" id="IPR000047">
    <property type="entry name" value="HTH_motif"/>
</dbReference>
<dbReference type="Pfam" id="PF10256">
    <property type="entry name" value="Erf4"/>
    <property type="match status" value="1"/>
</dbReference>
<keyword evidence="14" id="KW-1185">Reference proteome</keyword>
<proteinExistence type="inferred from homology"/>
<dbReference type="EMBL" id="JBHFQA010000024">
    <property type="protein sequence ID" value="KAL2077214.1"/>
    <property type="molecule type" value="Genomic_DNA"/>
</dbReference>
<evidence type="ECO:0000256" key="9">
    <source>
        <dbReference type="RuleBase" id="RU000682"/>
    </source>
</evidence>
<dbReference type="InterPro" id="IPR017970">
    <property type="entry name" value="Homeobox_CS"/>
</dbReference>
<evidence type="ECO:0000313" key="13">
    <source>
        <dbReference type="EMBL" id="KAL2077214.1"/>
    </source>
</evidence>
<dbReference type="GO" id="GO:0016020">
    <property type="term" value="C:membrane"/>
    <property type="evidence" value="ECO:0007669"/>
    <property type="project" value="UniProtKB-SubCell"/>
</dbReference>
<evidence type="ECO:0000256" key="3">
    <source>
        <dbReference type="ARBA" id="ARBA00010341"/>
    </source>
</evidence>
<feature type="compositionally biased region" description="Polar residues" evidence="10">
    <location>
        <begin position="132"/>
        <end position="147"/>
    </location>
</feature>
<dbReference type="PROSITE" id="PS00027">
    <property type="entry name" value="HOMEOBOX_1"/>
    <property type="match status" value="1"/>
</dbReference>
<reference evidence="13 14" key="1">
    <citation type="submission" date="2024-09" db="EMBL/GenBank/DDBJ databases">
        <title>A chromosome-level genome assembly of Gray's grenadier anchovy, Coilia grayii.</title>
        <authorList>
            <person name="Fu Z."/>
        </authorList>
    </citation>
    <scope>NUCLEOTIDE SEQUENCE [LARGE SCALE GENOMIC DNA]</scope>
    <source>
        <strain evidence="13">G4</strain>
        <tissue evidence="13">Muscle</tissue>
    </source>
</reference>
<dbReference type="Proteomes" id="UP001591681">
    <property type="component" value="Unassembled WGS sequence"/>
</dbReference>
<evidence type="ECO:0000256" key="4">
    <source>
        <dbReference type="ARBA" id="ARBA00023125"/>
    </source>
</evidence>
<feature type="domain" description="Homeobox" evidence="12">
    <location>
        <begin position="149"/>
        <end position="209"/>
    </location>
</feature>
<organism evidence="13 14">
    <name type="scientific">Coilia grayii</name>
    <name type="common">Gray's grenadier anchovy</name>
    <dbReference type="NCBI Taxonomy" id="363190"/>
    <lineage>
        <taxon>Eukaryota</taxon>
        <taxon>Metazoa</taxon>
        <taxon>Chordata</taxon>
        <taxon>Craniata</taxon>
        <taxon>Vertebrata</taxon>
        <taxon>Euteleostomi</taxon>
        <taxon>Actinopterygii</taxon>
        <taxon>Neopterygii</taxon>
        <taxon>Teleostei</taxon>
        <taxon>Clupei</taxon>
        <taxon>Clupeiformes</taxon>
        <taxon>Clupeoidei</taxon>
        <taxon>Engraulidae</taxon>
        <taxon>Coilinae</taxon>
        <taxon>Coilia</taxon>
    </lineage>
</organism>